<evidence type="ECO:0000256" key="1">
    <source>
        <dbReference type="SAM" id="SignalP"/>
    </source>
</evidence>
<keyword evidence="3" id="KW-1185">Reference proteome</keyword>
<keyword evidence="1" id="KW-0732">Signal</keyword>
<proteinExistence type="predicted"/>
<sequence length="208" mass="22749">MRPCHFSLLPALSLFFPLSAAISSPSQPLSAEILCWPASSPEPTIFARVSYESTALQSELISYTTAAINSCGDIESQDASQDLIRLGLYTTTSTNAKQWVGTLASRSSFVGSEDHRPTLRLHTGPSNEIYYVDLLPSIYSTTSLTLVSPHLELVSNQAGPRPHLHQPVILGPDGKKAEEVAEKTFFQKYWWLFLVITFLAMSGGGESQ</sequence>
<dbReference type="AlphaFoldDB" id="A0A1R3R9W0"/>
<dbReference type="OMA" id="ADIFYWP"/>
<name>A0A1R3R9W0_ASPC5</name>
<dbReference type="VEuPathDB" id="FungiDB:ASPCADRAFT_211091"/>
<organism evidence="2 3">
    <name type="scientific">Aspergillus carbonarius (strain ITEM 5010)</name>
    <dbReference type="NCBI Taxonomy" id="602072"/>
    <lineage>
        <taxon>Eukaryota</taxon>
        <taxon>Fungi</taxon>
        <taxon>Dikarya</taxon>
        <taxon>Ascomycota</taxon>
        <taxon>Pezizomycotina</taxon>
        <taxon>Eurotiomycetes</taxon>
        <taxon>Eurotiomycetidae</taxon>
        <taxon>Eurotiales</taxon>
        <taxon>Aspergillaceae</taxon>
        <taxon>Aspergillus</taxon>
        <taxon>Aspergillus subgen. Circumdati</taxon>
    </lineage>
</organism>
<evidence type="ECO:0000313" key="2">
    <source>
        <dbReference type="EMBL" id="OOF91260.1"/>
    </source>
</evidence>
<reference evidence="3" key="1">
    <citation type="journal article" date="2017" name="Genome Biol.">
        <title>Comparative genomics reveals high biological diversity and specific adaptations in the industrially and medically important fungal genus Aspergillus.</title>
        <authorList>
            <person name="de Vries R.P."/>
            <person name="Riley R."/>
            <person name="Wiebenga A."/>
            <person name="Aguilar-Osorio G."/>
            <person name="Amillis S."/>
            <person name="Uchima C.A."/>
            <person name="Anderluh G."/>
            <person name="Asadollahi M."/>
            <person name="Askin M."/>
            <person name="Barry K."/>
            <person name="Battaglia E."/>
            <person name="Bayram O."/>
            <person name="Benocci T."/>
            <person name="Braus-Stromeyer S.A."/>
            <person name="Caldana C."/>
            <person name="Canovas D."/>
            <person name="Cerqueira G.C."/>
            <person name="Chen F."/>
            <person name="Chen W."/>
            <person name="Choi C."/>
            <person name="Clum A."/>
            <person name="Dos Santos R.A."/>
            <person name="Damasio A.R."/>
            <person name="Diallinas G."/>
            <person name="Emri T."/>
            <person name="Fekete E."/>
            <person name="Flipphi M."/>
            <person name="Freyberg S."/>
            <person name="Gallo A."/>
            <person name="Gournas C."/>
            <person name="Habgood R."/>
            <person name="Hainaut M."/>
            <person name="Harispe M.L."/>
            <person name="Henrissat B."/>
            <person name="Hilden K.S."/>
            <person name="Hope R."/>
            <person name="Hossain A."/>
            <person name="Karabika E."/>
            <person name="Karaffa L."/>
            <person name="Karanyi Z."/>
            <person name="Krasevec N."/>
            <person name="Kuo A."/>
            <person name="Kusch H."/>
            <person name="LaButti K."/>
            <person name="Lagendijk E.L."/>
            <person name="Lapidus A."/>
            <person name="Levasseur A."/>
            <person name="Lindquist E."/>
            <person name="Lipzen A."/>
            <person name="Logrieco A.F."/>
            <person name="MacCabe A."/>
            <person name="Maekelae M.R."/>
            <person name="Malavazi I."/>
            <person name="Melin P."/>
            <person name="Meyer V."/>
            <person name="Mielnichuk N."/>
            <person name="Miskei M."/>
            <person name="Molnar A.P."/>
            <person name="Mule G."/>
            <person name="Ngan C.Y."/>
            <person name="Orejas M."/>
            <person name="Orosz E."/>
            <person name="Ouedraogo J.P."/>
            <person name="Overkamp K.M."/>
            <person name="Park H.-S."/>
            <person name="Perrone G."/>
            <person name="Piumi F."/>
            <person name="Punt P.J."/>
            <person name="Ram A.F."/>
            <person name="Ramon A."/>
            <person name="Rauscher S."/>
            <person name="Record E."/>
            <person name="Riano-Pachon D.M."/>
            <person name="Robert V."/>
            <person name="Roehrig J."/>
            <person name="Ruller R."/>
            <person name="Salamov A."/>
            <person name="Salih N.S."/>
            <person name="Samson R.A."/>
            <person name="Sandor E."/>
            <person name="Sanguinetti M."/>
            <person name="Schuetze T."/>
            <person name="Sepcic K."/>
            <person name="Shelest E."/>
            <person name="Sherlock G."/>
            <person name="Sophianopoulou V."/>
            <person name="Squina F.M."/>
            <person name="Sun H."/>
            <person name="Susca A."/>
            <person name="Todd R.B."/>
            <person name="Tsang A."/>
            <person name="Unkles S.E."/>
            <person name="van de Wiele N."/>
            <person name="van Rossen-Uffink D."/>
            <person name="Oliveira J.V."/>
            <person name="Vesth T.C."/>
            <person name="Visser J."/>
            <person name="Yu J.-H."/>
            <person name="Zhou M."/>
            <person name="Andersen M.R."/>
            <person name="Archer D.B."/>
            <person name="Baker S.E."/>
            <person name="Benoit I."/>
            <person name="Brakhage A.A."/>
            <person name="Braus G.H."/>
            <person name="Fischer R."/>
            <person name="Frisvad J.C."/>
            <person name="Goldman G.H."/>
            <person name="Houbraken J."/>
            <person name="Oakley B."/>
            <person name="Pocsi I."/>
            <person name="Scazzocchio C."/>
            <person name="Seiboth B."/>
            <person name="vanKuyk P.A."/>
            <person name="Wortman J."/>
            <person name="Dyer P.S."/>
            <person name="Grigoriev I.V."/>
        </authorList>
    </citation>
    <scope>NUCLEOTIDE SEQUENCE [LARGE SCALE GENOMIC DNA]</scope>
    <source>
        <strain evidence="3">ITEM 5010</strain>
    </source>
</reference>
<feature type="signal peptide" evidence="1">
    <location>
        <begin position="1"/>
        <end position="21"/>
    </location>
</feature>
<protein>
    <recommendedName>
        <fullName evidence="4">ER membrane protein complex subunit 10</fullName>
    </recommendedName>
</protein>
<dbReference type="OrthoDB" id="1894652at2759"/>
<evidence type="ECO:0000313" key="3">
    <source>
        <dbReference type="Proteomes" id="UP000188318"/>
    </source>
</evidence>
<accession>A0A1R3R9W0</accession>
<dbReference type="PANTHER" id="PTHR39219:SF1">
    <property type="entry name" value="ER MEMBRANE PROTEIN COMPLEX SUBUNIT 10"/>
    <property type="match status" value="1"/>
</dbReference>
<feature type="chain" id="PRO_5013226786" description="ER membrane protein complex subunit 10" evidence="1">
    <location>
        <begin position="22"/>
        <end position="208"/>
    </location>
</feature>
<dbReference type="Proteomes" id="UP000188318">
    <property type="component" value="Unassembled WGS sequence"/>
</dbReference>
<dbReference type="EMBL" id="KV907511">
    <property type="protein sequence ID" value="OOF91260.1"/>
    <property type="molecule type" value="Genomic_DNA"/>
</dbReference>
<dbReference type="PANTHER" id="PTHR39219">
    <property type="entry name" value="ER MEMBRANE PROTEIN COMPLEX SUBUNIT 10"/>
    <property type="match status" value="1"/>
</dbReference>
<evidence type="ECO:0008006" key="4">
    <source>
        <dbReference type="Google" id="ProtNLM"/>
    </source>
</evidence>
<gene>
    <name evidence="2" type="ORF">ASPCADRAFT_211091</name>
</gene>